<dbReference type="GO" id="GO:0015123">
    <property type="term" value="F:acetate transmembrane transporter activity"/>
    <property type="evidence" value="ECO:0007669"/>
    <property type="project" value="TreeGrafter"/>
</dbReference>
<comment type="similarity">
    <text evidence="2">Belongs to the acetate uptake transporter (AceTr) (TC 2.A.96) family.</text>
</comment>
<evidence type="ECO:0000256" key="1">
    <source>
        <dbReference type="ARBA" id="ARBA00004141"/>
    </source>
</evidence>
<evidence type="ECO:0000256" key="2">
    <source>
        <dbReference type="ARBA" id="ARBA00005587"/>
    </source>
</evidence>
<feature type="transmembrane region" description="Helical" evidence="6">
    <location>
        <begin position="223"/>
        <end position="245"/>
    </location>
</feature>
<keyword evidence="5 6" id="KW-0472">Membrane</keyword>
<keyword evidence="4 6" id="KW-1133">Transmembrane helix</keyword>
<comment type="caution">
    <text evidence="7">The sequence shown here is derived from an EMBL/GenBank/DDBJ whole genome shotgun (WGS) entry which is preliminary data.</text>
</comment>
<reference evidence="7" key="2">
    <citation type="submission" date="2020-02" db="EMBL/GenBank/DDBJ databases">
        <authorList>
            <person name="Gilchrist C.L.M."/>
            <person name="Chooi Y.-H."/>
        </authorList>
    </citation>
    <scope>NUCLEOTIDE SEQUENCE</scope>
    <source>
        <strain evidence="7">MST-FP2251</strain>
    </source>
</reference>
<evidence type="ECO:0000313" key="8">
    <source>
        <dbReference type="Proteomes" id="UP001194746"/>
    </source>
</evidence>
<dbReference type="GO" id="GO:0005886">
    <property type="term" value="C:plasma membrane"/>
    <property type="evidence" value="ECO:0007669"/>
    <property type="project" value="TreeGrafter"/>
</dbReference>
<feature type="transmembrane region" description="Helical" evidence="6">
    <location>
        <begin position="160"/>
        <end position="180"/>
    </location>
</feature>
<feature type="transmembrane region" description="Helical" evidence="6">
    <location>
        <begin position="89"/>
        <end position="112"/>
    </location>
</feature>
<dbReference type="Pfam" id="PF01184">
    <property type="entry name" value="Gpr1_Fun34_YaaH"/>
    <property type="match status" value="1"/>
</dbReference>
<dbReference type="InterPro" id="IPR051633">
    <property type="entry name" value="AceTr"/>
</dbReference>
<keyword evidence="3 6" id="KW-0812">Transmembrane</keyword>
<sequence length="277" mass="29894">MMSSGSDIANEKQDDRLRQIQTAESVLLPIPREAFEKLYLTPKHPSVAGDLRKQVGNPTPISLMGFLLAATPNACIMMGWRGAGGNGGAILPVFIFFGGMVQILGGIGEWIIGNTFSSALFFTYGTFWIVQGAGLMPFFATGLHYSTTGNALEGMETASFAATTGFYYAILAVLTFVYMICSIRTNVCLFSALFLLVITFGCFAGSFFQLALGEAALAARLQLVGGAFNFALCFPIWHIFIAQILESVDFPITIPVGDLSSVILGRSQKMRQKSSEE</sequence>
<dbReference type="PANTHER" id="PTHR31123:SF6">
    <property type="entry name" value="MEMBRANE AMMONIUM TRANSPORTER (ATO3), PUTATIVE (AFU_ORTHOLOGUE AFUA_5G01140)-RELATED"/>
    <property type="match status" value="1"/>
</dbReference>
<organism evidence="7 8">
    <name type="scientific">Aspergillus nanangensis</name>
    <dbReference type="NCBI Taxonomy" id="2582783"/>
    <lineage>
        <taxon>Eukaryota</taxon>
        <taxon>Fungi</taxon>
        <taxon>Dikarya</taxon>
        <taxon>Ascomycota</taxon>
        <taxon>Pezizomycotina</taxon>
        <taxon>Eurotiomycetes</taxon>
        <taxon>Eurotiomycetidae</taxon>
        <taxon>Eurotiales</taxon>
        <taxon>Aspergillaceae</taxon>
        <taxon>Aspergillus</taxon>
        <taxon>Aspergillus subgen. Circumdati</taxon>
    </lineage>
</organism>
<dbReference type="PANTHER" id="PTHR31123">
    <property type="entry name" value="ACCUMULATION OF DYADS PROTEIN 2-RELATED"/>
    <property type="match status" value="1"/>
</dbReference>
<evidence type="ECO:0000256" key="4">
    <source>
        <dbReference type="ARBA" id="ARBA00022989"/>
    </source>
</evidence>
<reference evidence="7" key="1">
    <citation type="journal article" date="2019" name="Beilstein J. Org. Chem.">
        <title>Nanangenines: drimane sesquiterpenoids as the dominant metabolite cohort of a novel Australian fungus, Aspergillus nanangensis.</title>
        <authorList>
            <person name="Lacey H.J."/>
            <person name="Gilchrist C.L.M."/>
            <person name="Crombie A."/>
            <person name="Kalaitzis J.A."/>
            <person name="Vuong D."/>
            <person name="Rutledge P.J."/>
            <person name="Turner P."/>
            <person name="Pitt J.I."/>
            <person name="Lacey E."/>
            <person name="Chooi Y.H."/>
            <person name="Piggott A.M."/>
        </authorList>
    </citation>
    <scope>NUCLEOTIDE SEQUENCE</scope>
    <source>
        <strain evidence="7">MST-FP2251</strain>
    </source>
</reference>
<evidence type="ECO:0000256" key="5">
    <source>
        <dbReference type="ARBA" id="ARBA00023136"/>
    </source>
</evidence>
<keyword evidence="8" id="KW-1185">Reference proteome</keyword>
<dbReference type="EMBL" id="VCAU01000002">
    <property type="protein sequence ID" value="KAF9894799.1"/>
    <property type="molecule type" value="Genomic_DNA"/>
</dbReference>
<evidence type="ECO:0000256" key="3">
    <source>
        <dbReference type="ARBA" id="ARBA00022692"/>
    </source>
</evidence>
<feature type="transmembrane region" description="Helical" evidence="6">
    <location>
        <begin position="187"/>
        <end position="211"/>
    </location>
</feature>
<proteinExistence type="inferred from homology"/>
<protein>
    <submittedName>
        <fullName evidence="7">Uncharacterized protein</fullName>
    </submittedName>
</protein>
<feature type="transmembrane region" description="Helical" evidence="6">
    <location>
        <begin position="61"/>
        <end position="83"/>
    </location>
</feature>
<comment type="subcellular location">
    <subcellularLocation>
        <location evidence="1">Membrane</location>
        <topology evidence="1">Multi-pass membrane protein</topology>
    </subcellularLocation>
</comment>
<dbReference type="AlphaFoldDB" id="A0AAD4CXZ7"/>
<feature type="transmembrane region" description="Helical" evidence="6">
    <location>
        <begin position="119"/>
        <end position="140"/>
    </location>
</feature>
<accession>A0AAD4CXZ7</accession>
<gene>
    <name evidence="7" type="ORF">FE257_004420</name>
</gene>
<dbReference type="Proteomes" id="UP001194746">
    <property type="component" value="Unassembled WGS sequence"/>
</dbReference>
<evidence type="ECO:0000256" key="6">
    <source>
        <dbReference type="SAM" id="Phobius"/>
    </source>
</evidence>
<dbReference type="InterPro" id="IPR000791">
    <property type="entry name" value="Gpr1/Fun34/SatP-like"/>
</dbReference>
<name>A0AAD4CXZ7_ASPNN</name>
<evidence type="ECO:0000313" key="7">
    <source>
        <dbReference type="EMBL" id="KAF9894799.1"/>
    </source>
</evidence>